<dbReference type="InterPro" id="IPR011711">
    <property type="entry name" value="GntR_C"/>
</dbReference>
<dbReference type="GO" id="GO:0003677">
    <property type="term" value="F:DNA binding"/>
    <property type="evidence" value="ECO:0007669"/>
    <property type="project" value="UniProtKB-KW"/>
</dbReference>
<dbReference type="Gene3D" id="1.10.10.10">
    <property type="entry name" value="Winged helix-like DNA-binding domain superfamily/Winged helix DNA-binding domain"/>
    <property type="match status" value="1"/>
</dbReference>
<feature type="domain" description="HTH gntR-type" evidence="4">
    <location>
        <begin position="18"/>
        <end position="85"/>
    </location>
</feature>
<keyword evidence="1" id="KW-0805">Transcription regulation</keyword>
<dbReference type="OrthoDB" id="9781630at2"/>
<dbReference type="PANTHER" id="PTHR43537:SF5">
    <property type="entry name" value="UXU OPERON TRANSCRIPTIONAL REGULATOR"/>
    <property type="match status" value="1"/>
</dbReference>
<dbReference type="GO" id="GO:0003700">
    <property type="term" value="F:DNA-binding transcription factor activity"/>
    <property type="evidence" value="ECO:0007669"/>
    <property type="project" value="InterPro"/>
</dbReference>
<dbReference type="Pfam" id="PF07729">
    <property type="entry name" value="FCD"/>
    <property type="match status" value="1"/>
</dbReference>
<keyword evidence="2" id="KW-0238">DNA-binding</keyword>
<evidence type="ECO:0000256" key="2">
    <source>
        <dbReference type="ARBA" id="ARBA00023125"/>
    </source>
</evidence>
<keyword evidence="6" id="KW-1185">Reference proteome</keyword>
<dbReference type="Proteomes" id="UP000287239">
    <property type="component" value="Unassembled WGS sequence"/>
</dbReference>
<protein>
    <submittedName>
        <fullName evidence="5">GntR family transcriptional regulator</fullName>
    </submittedName>
</protein>
<dbReference type="SUPFAM" id="SSF48008">
    <property type="entry name" value="GntR ligand-binding domain-like"/>
    <property type="match status" value="1"/>
</dbReference>
<proteinExistence type="predicted"/>
<evidence type="ECO:0000256" key="1">
    <source>
        <dbReference type="ARBA" id="ARBA00023015"/>
    </source>
</evidence>
<evidence type="ECO:0000256" key="3">
    <source>
        <dbReference type="ARBA" id="ARBA00023163"/>
    </source>
</evidence>
<dbReference type="InterPro" id="IPR036388">
    <property type="entry name" value="WH-like_DNA-bd_sf"/>
</dbReference>
<reference evidence="5 6" key="1">
    <citation type="submission" date="2017-05" db="EMBL/GenBank/DDBJ databases">
        <title>Vagococcus spp. assemblies.</title>
        <authorList>
            <person name="Gulvik C.A."/>
        </authorList>
    </citation>
    <scope>NUCLEOTIDE SEQUENCE [LARGE SCALE GENOMIC DNA]</scope>
    <source>
        <strain evidence="5 6">NCFB 2777</strain>
    </source>
</reference>
<sequence length="236" mass="27498">MEDYIGAIIAETDMSQYLPLNEIVYFGLRRAIIEGKVPVGIRINEKEYASRMNISRTPIRESLKRLEIEELVEYIPRYGVIVKKMSSQDVVEIYQIRVALDVLATTNAMNLMTDEQFDEMEALLIETDKMNAANRVEDVIPLFTKFNHMIYKNAKMPRLISISNNLQEYLKRFRDMSLKEENRCNTALAEHWKIFKAMKSPEKDIQKITAIIENHLKDSQAFIISETEKENAKNNL</sequence>
<dbReference type="AlphaFoldDB" id="A0A429ZM18"/>
<evidence type="ECO:0000313" key="6">
    <source>
        <dbReference type="Proteomes" id="UP000287239"/>
    </source>
</evidence>
<dbReference type="PROSITE" id="PS50949">
    <property type="entry name" value="HTH_GNTR"/>
    <property type="match status" value="1"/>
</dbReference>
<dbReference type="InterPro" id="IPR036390">
    <property type="entry name" value="WH_DNA-bd_sf"/>
</dbReference>
<comment type="caution">
    <text evidence="5">The sequence shown here is derived from an EMBL/GenBank/DDBJ whole genome shotgun (WGS) entry which is preliminary data.</text>
</comment>
<dbReference type="SUPFAM" id="SSF46785">
    <property type="entry name" value="Winged helix' DNA-binding domain"/>
    <property type="match status" value="1"/>
</dbReference>
<organism evidence="5 6">
    <name type="scientific">Vagococcus salmoninarum</name>
    <dbReference type="NCBI Taxonomy" id="2739"/>
    <lineage>
        <taxon>Bacteria</taxon>
        <taxon>Bacillati</taxon>
        <taxon>Bacillota</taxon>
        <taxon>Bacilli</taxon>
        <taxon>Lactobacillales</taxon>
        <taxon>Enterococcaceae</taxon>
        <taxon>Vagococcus</taxon>
    </lineage>
</organism>
<dbReference type="SMART" id="SM00895">
    <property type="entry name" value="FCD"/>
    <property type="match status" value="1"/>
</dbReference>
<keyword evidence="3" id="KW-0804">Transcription</keyword>
<dbReference type="Gene3D" id="1.20.120.530">
    <property type="entry name" value="GntR ligand-binding domain-like"/>
    <property type="match status" value="1"/>
</dbReference>
<evidence type="ECO:0000259" key="4">
    <source>
        <dbReference type="PROSITE" id="PS50949"/>
    </source>
</evidence>
<dbReference type="SMART" id="SM00345">
    <property type="entry name" value="HTH_GNTR"/>
    <property type="match status" value="1"/>
</dbReference>
<name>A0A429ZM18_9ENTE</name>
<dbReference type="InterPro" id="IPR008920">
    <property type="entry name" value="TF_FadR/GntR_C"/>
</dbReference>
<dbReference type="GeneID" id="98568546"/>
<evidence type="ECO:0000313" key="5">
    <source>
        <dbReference type="EMBL" id="RST94709.1"/>
    </source>
</evidence>
<accession>A0A429ZM18</accession>
<dbReference type="Pfam" id="PF00392">
    <property type="entry name" value="GntR"/>
    <property type="match status" value="1"/>
</dbReference>
<dbReference type="EMBL" id="NGJU01000013">
    <property type="protein sequence ID" value="RST94709.1"/>
    <property type="molecule type" value="Genomic_DNA"/>
</dbReference>
<gene>
    <name evidence="5" type="ORF">CBF35_09200</name>
</gene>
<dbReference type="InterPro" id="IPR000524">
    <property type="entry name" value="Tscrpt_reg_HTH_GntR"/>
</dbReference>
<dbReference type="PANTHER" id="PTHR43537">
    <property type="entry name" value="TRANSCRIPTIONAL REGULATOR, GNTR FAMILY"/>
    <property type="match status" value="1"/>
</dbReference>
<dbReference type="RefSeq" id="WP_126780359.1">
    <property type="nucleotide sequence ID" value="NZ_CAUQJP010000104.1"/>
</dbReference>